<accession>A0A0F9RBR5</accession>
<organism evidence="1">
    <name type="scientific">marine sediment metagenome</name>
    <dbReference type="NCBI Taxonomy" id="412755"/>
    <lineage>
        <taxon>unclassified sequences</taxon>
        <taxon>metagenomes</taxon>
        <taxon>ecological metagenomes</taxon>
    </lineage>
</organism>
<comment type="caution">
    <text evidence="1">The sequence shown here is derived from an EMBL/GenBank/DDBJ whole genome shotgun (WGS) entry which is preliminary data.</text>
</comment>
<protein>
    <submittedName>
        <fullName evidence="1">Uncharacterized protein</fullName>
    </submittedName>
</protein>
<sequence>MAKARQISVWVNAGVETLTETNRRWRRAQTGKATCKELMRAIRAIRPIVEEAQP</sequence>
<gene>
    <name evidence="1" type="ORF">LCGC14_0993060</name>
</gene>
<reference evidence="1" key="1">
    <citation type="journal article" date="2015" name="Nature">
        <title>Complex archaea that bridge the gap between prokaryotes and eukaryotes.</title>
        <authorList>
            <person name="Spang A."/>
            <person name="Saw J.H."/>
            <person name="Jorgensen S.L."/>
            <person name="Zaremba-Niedzwiedzka K."/>
            <person name="Martijn J."/>
            <person name="Lind A.E."/>
            <person name="van Eijk R."/>
            <person name="Schleper C."/>
            <person name="Guy L."/>
            <person name="Ettema T.J."/>
        </authorList>
    </citation>
    <scope>NUCLEOTIDE SEQUENCE</scope>
</reference>
<proteinExistence type="predicted"/>
<evidence type="ECO:0000313" key="1">
    <source>
        <dbReference type="EMBL" id="KKN14753.1"/>
    </source>
</evidence>
<name>A0A0F9RBR5_9ZZZZ</name>
<dbReference type="AlphaFoldDB" id="A0A0F9RBR5"/>
<dbReference type="EMBL" id="LAZR01003787">
    <property type="protein sequence ID" value="KKN14753.1"/>
    <property type="molecule type" value="Genomic_DNA"/>
</dbReference>